<dbReference type="Proteomes" id="UP000274822">
    <property type="component" value="Unassembled WGS sequence"/>
</dbReference>
<evidence type="ECO:0000313" key="2">
    <source>
        <dbReference type="EMBL" id="RUS34249.1"/>
    </source>
</evidence>
<feature type="non-terminal residue" evidence="2">
    <location>
        <position position="1"/>
    </location>
</feature>
<name>A0A433QWS8_9FUNG</name>
<dbReference type="Pfam" id="PF06468">
    <property type="entry name" value="Spond_N"/>
    <property type="match status" value="1"/>
</dbReference>
<dbReference type="Gene3D" id="2.60.40.2130">
    <property type="entry name" value="F-spondin domain"/>
    <property type="match status" value="1"/>
</dbReference>
<reference evidence="2 3" key="1">
    <citation type="journal article" date="2018" name="New Phytol.">
        <title>Phylogenomics of Endogonaceae and evolution of mycorrhizas within Mucoromycota.</title>
        <authorList>
            <person name="Chang Y."/>
            <person name="Desiro A."/>
            <person name="Na H."/>
            <person name="Sandor L."/>
            <person name="Lipzen A."/>
            <person name="Clum A."/>
            <person name="Barry K."/>
            <person name="Grigoriev I.V."/>
            <person name="Martin F.M."/>
            <person name="Stajich J.E."/>
            <person name="Smith M.E."/>
            <person name="Bonito G."/>
            <person name="Spatafora J.W."/>
        </authorList>
    </citation>
    <scope>NUCLEOTIDE SEQUENCE [LARGE SCALE GENOMIC DNA]</scope>
    <source>
        <strain evidence="2 3">AD002</strain>
    </source>
</reference>
<sequence length="256" mass="27832">FVRNKTLYKLPIATVLRCHPHNVDLLHSRHPASHNMLTLRFFASATLFLVAIASPVDHVAQTFAITVENLSYKQIFTPVLTVIHESSVTIFKTGTPASLELQYVAEDGNATMFVQLFESGLSGICGWSVGSELTFPGKTYNGNVTITKPCQDPHISIVSMLGISNDAFTGISSVPLDVQHKISEQVTAYDAGTEENNEDCVYVGACAGSHNLRTPGLGEGFVHVHRGIHGLNVTKPGLSVEYDWRFPVAYITVSST</sequence>
<dbReference type="EMBL" id="RBNJ01000633">
    <property type="protein sequence ID" value="RUS34249.1"/>
    <property type="molecule type" value="Genomic_DNA"/>
</dbReference>
<keyword evidence="3" id="KW-1185">Reference proteome</keyword>
<dbReference type="InterPro" id="IPR038678">
    <property type="entry name" value="Spondin_N_sf"/>
</dbReference>
<dbReference type="NCBIfam" id="NF038123">
    <property type="entry name" value="NF038123_dom"/>
    <property type="match status" value="1"/>
</dbReference>
<comment type="caution">
    <text evidence="2">The sequence shown here is derived from an EMBL/GenBank/DDBJ whole genome shotgun (WGS) entry which is preliminary data.</text>
</comment>
<gene>
    <name evidence="2" type="ORF">BC938DRAFT_481622</name>
</gene>
<feature type="domain" description="Spondin" evidence="1">
    <location>
        <begin position="73"/>
        <end position="195"/>
    </location>
</feature>
<evidence type="ECO:0000259" key="1">
    <source>
        <dbReference type="Pfam" id="PF06468"/>
    </source>
</evidence>
<evidence type="ECO:0000313" key="3">
    <source>
        <dbReference type="Proteomes" id="UP000274822"/>
    </source>
</evidence>
<proteinExistence type="predicted"/>
<dbReference type="AlphaFoldDB" id="A0A433QWS8"/>
<organism evidence="2 3">
    <name type="scientific">Jimgerdemannia flammicorona</name>
    <dbReference type="NCBI Taxonomy" id="994334"/>
    <lineage>
        <taxon>Eukaryota</taxon>
        <taxon>Fungi</taxon>
        <taxon>Fungi incertae sedis</taxon>
        <taxon>Mucoromycota</taxon>
        <taxon>Mucoromycotina</taxon>
        <taxon>Endogonomycetes</taxon>
        <taxon>Endogonales</taxon>
        <taxon>Endogonaceae</taxon>
        <taxon>Jimgerdemannia</taxon>
    </lineage>
</organism>
<dbReference type="InterPro" id="IPR009465">
    <property type="entry name" value="Spondin_N"/>
</dbReference>
<accession>A0A433QWS8</accession>
<protein>
    <recommendedName>
        <fullName evidence="1">Spondin domain-containing protein</fullName>
    </recommendedName>
</protein>